<dbReference type="Gene3D" id="3.20.20.190">
    <property type="entry name" value="Phosphatidylinositol (PI) phosphodiesterase"/>
    <property type="match status" value="2"/>
</dbReference>
<keyword evidence="6" id="KW-0325">Glycoprotein</keyword>
<dbReference type="CDD" id="cd08603">
    <property type="entry name" value="GDPD_SHV3_repeat_1"/>
    <property type="match status" value="1"/>
</dbReference>
<feature type="region of interest" description="Disordered" evidence="8">
    <location>
        <begin position="647"/>
        <end position="685"/>
    </location>
</feature>
<gene>
    <name evidence="11" type="ORF">L1049_001008</name>
</gene>
<feature type="chain" id="PRO_5042995371" description="glycerophosphodiester phosphodiesterase" evidence="9">
    <location>
        <begin position="22"/>
        <end position="709"/>
    </location>
</feature>
<evidence type="ECO:0000256" key="8">
    <source>
        <dbReference type="SAM" id="MobiDB-lite"/>
    </source>
</evidence>
<dbReference type="EC" id="3.1.4.46" evidence="2"/>
<feature type="domain" description="GP-PDE" evidence="10">
    <location>
        <begin position="39"/>
        <end position="339"/>
    </location>
</feature>
<evidence type="ECO:0000256" key="5">
    <source>
        <dbReference type="ARBA" id="ARBA00022801"/>
    </source>
</evidence>
<evidence type="ECO:0000313" key="11">
    <source>
        <dbReference type="EMBL" id="KAK9269238.1"/>
    </source>
</evidence>
<reference evidence="11 12" key="1">
    <citation type="journal article" date="2024" name="Plant J.">
        <title>Genome sequences and population genomics reveal climatic adaptation and genomic divergence between two closely related sweetgum species.</title>
        <authorList>
            <person name="Xu W.Q."/>
            <person name="Ren C.Q."/>
            <person name="Zhang X.Y."/>
            <person name="Comes H.P."/>
            <person name="Liu X.H."/>
            <person name="Li Y.G."/>
            <person name="Kettle C.J."/>
            <person name="Jalonen R."/>
            <person name="Gaisberger H."/>
            <person name="Ma Y.Z."/>
            <person name="Qiu Y.X."/>
        </authorList>
    </citation>
    <scope>NUCLEOTIDE SEQUENCE [LARGE SCALE GENOMIC DNA]</scope>
    <source>
        <strain evidence="11">Hangzhou</strain>
    </source>
</reference>
<protein>
    <recommendedName>
        <fullName evidence="2">glycerophosphodiester phosphodiesterase</fullName>
        <ecNumber evidence="2">3.1.4.46</ecNumber>
    </recommendedName>
</protein>
<keyword evidence="12" id="KW-1185">Reference proteome</keyword>
<dbReference type="FunFam" id="3.20.20.190:FF:000013">
    <property type="entry name" value="Glycerophosphodiester phosphodiesterase GDPDL3"/>
    <property type="match status" value="1"/>
</dbReference>
<keyword evidence="4" id="KW-0319">Glycerol metabolism</keyword>
<name>A0AAP0N9T7_LIQFO</name>
<sequence>MRNFLVPSLLLILQLAALAAAQGSSNSTSPWKTLSGDAPLVIARGGFSGLFPDSSSAAYGVALSTSVPNVVLWCDVQLTKDNSGICSPDVNLQNSSDIAYVFKNKNKNYLINGVPTSGWFSVDFTLDDLANVVLTQGIYSRSNRFDGNVFQILTVQNVSQQLRPPGLWLNIQHDAFFRQHNLSMRSFVLSVSRIVIVDYISSPEVNFLGSIYARIKPSKTKLVFRFLTVEEIEPLTNQTYGSLLKNLTFVKTFASGILVPKSYIWPEDASQYLLPHTSVVLDAHKEGLEVFAANFVNDFPLSYNYSYDPVAEYLNYVDNGVFSVDGVLSDFPITPSEAIECFSHIGKNDSGQAKPLVISHNGAGGDYPGCTDLAYKSAISDGADVIDCPVQMTNDGIPFCLSSINLIDSTNVAQSSFSNLSTTIPEIQERSGIFTFSLTWNEIQGLTPEISSPFSQFLMYRNPKFKNAGNFLTLPDFLALAKNTTVPRVLIKIEVKCSLPCRDAQGLGVTDAVLDALSKAGYDNQTAKKVMIQSTNSSVLLKFKEKNNYELVYEVDENIRDALNSTVEEIKSFAHSVVMQLWKSTHMLWKLEIDGVITDFPKTAASYKKNRCLGLGTKTPPYMQPVLPGSLLQVIVNESLPPAEAPYPVLTESDVSEPPLPSVTKKAPTSESSGGVAAPTPTSRNGQPKIAACVFLSNLAIVATSLLLL</sequence>
<dbReference type="GO" id="GO:0008889">
    <property type="term" value="F:glycerophosphodiester phosphodiesterase activity"/>
    <property type="evidence" value="ECO:0007669"/>
    <property type="project" value="UniProtKB-EC"/>
</dbReference>
<feature type="domain" description="GP-PDE" evidence="10">
    <location>
        <begin position="355"/>
        <end position="627"/>
    </location>
</feature>
<feature type="signal peptide" evidence="9">
    <location>
        <begin position="1"/>
        <end position="21"/>
    </location>
</feature>
<dbReference type="GO" id="GO:0006629">
    <property type="term" value="P:lipid metabolic process"/>
    <property type="evidence" value="ECO:0007669"/>
    <property type="project" value="InterPro"/>
</dbReference>
<comment type="catalytic activity">
    <reaction evidence="7">
        <text>a sn-glycero-3-phosphodiester + H2O = an alcohol + sn-glycerol 3-phosphate + H(+)</text>
        <dbReference type="Rhea" id="RHEA:12969"/>
        <dbReference type="ChEBI" id="CHEBI:15377"/>
        <dbReference type="ChEBI" id="CHEBI:15378"/>
        <dbReference type="ChEBI" id="CHEBI:30879"/>
        <dbReference type="ChEBI" id="CHEBI:57597"/>
        <dbReference type="ChEBI" id="CHEBI:83408"/>
        <dbReference type="EC" id="3.1.4.46"/>
    </reaction>
</comment>
<comment type="caution">
    <text evidence="11">The sequence shown here is derived from an EMBL/GenBank/DDBJ whole genome shotgun (WGS) entry which is preliminary data.</text>
</comment>
<evidence type="ECO:0000256" key="3">
    <source>
        <dbReference type="ARBA" id="ARBA00022729"/>
    </source>
</evidence>
<dbReference type="Proteomes" id="UP001415857">
    <property type="component" value="Unassembled WGS sequence"/>
</dbReference>
<dbReference type="PANTHER" id="PTHR43620:SF7">
    <property type="entry name" value="GLYCEROPHOSPHODIESTER PHOSPHODIESTERASE GDPD5-RELATED"/>
    <property type="match status" value="1"/>
</dbReference>
<organism evidence="11 12">
    <name type="scientific">Liquidambar formosana</name>
    <name type="common">Formosan gum</name>
    <dbReference type="NCBI Taxonomy" id="63359"/>
    <lineage>
        <taxon>Eukaryota</taxon>
        <taxon>Viridiplantae</taxon>
        <taxon>Streptophyta</taxon>
        <taxon>Embryophyta</taxon>
        <taxon>Tracheophyta</taxon>
        <taxon>Spermatophyta</taxon>
        <taxon>Magnoliopsida</taxon>
        <taxon>eudicotyledons</taxon>
        <taxon>Gunneridae</taxon>
        <taxon>Pentapetalae</taxon>
        <taxon>Saxifragales</taxon>
        <taxon>Altingiaceae</taxon>
        <taxon>Liquidambar</taxon>
    </lineage>
</organism>
<evidence type="ECO:0000259" key="10">
    <source>
        <dbReference type="PROSITE" id="PS51704"/>
    </source>
</evidence>
<dbReference type="FunFam" id="3.20.20.190:FF:000011">
    <property type="entry name" value="Glycerophosphodiester phosphodiesterase GDPDL3"/>
    <property type="match status" value="1"/>
</dbReference>
<evidence type="ECO:0000256" key="1">
    <source>
        <dbReference type="ARBA" id="ARBA00007277"/>
    </source>
</evidence>
<dbReference type="AlphaFoldDB" id="A0AAP0N9T7"/>
<dbReference type="EMBL" id="JBBPBK010000015">
    <property type="protein sequence ID" value="KAK9269238.1"/>
    <property type="molecule type" value="Genomic_DNA"/>
</dbReference>
<evidence type="ECO:0000256" key="2">
    <source>
        <dbReference type="ARBA" id="ARBA00012247"/>
    </source>
</evidence>
<dbReference type="InterPro" id="IPR030395">
    <property type="entry name" value="GP_PDE_dom"/>
</dbReference>
<keyword evidence="3 9" id="KW-0732">Signal</keyword>
<evidence type="ECO:0000313" key="12">
    <source>
        <dbReference type="Proteomes" id="UP001415857"/>
    </source>
</evidence>
<evidence type="ECO:0000256" key="9">
    <source>
        <dbReference type="SAM" id="SignalP"/>
    </source>
</evidence>
<dbReference type="Pfam" id="PF03009">
    <property type="entry name" value="GDPD"/>
    <property type="match status" value="1"/>
</dbReference>
<accession>A0AAP0N9T7</accession>
<dbReference type="InterPro" id="IPR017946">
    <property type="entry name" value="PLC-like_Pdiesterase_TIM-brl"/>
</dbReference>
<dbReference type="PANTHER" id="PTHR43620">
    <property type="entry name" value="GLYCEROPHOSPHORYL DIESTER PHOSPHODIESTERASE"/>
    <property type="match status" value="1"/>
</dbReference>
<evidence type="ECO:0000256" key="4">
    <source>
        <dbReference type="ARBA" id="ARBA00022798"/>
    </source>
</evidence>
<proteinExistence type="inferred from homology"/>
<dbReference type="PROSITE" id="PS51704">
    <property type="entry name" value="GP_PDE"/>
    <property type="match status" value="2"/>
</dbReference>
<evidence type="ECO:0000256" key="7">
    <source>
        <dbReference type="ARBA" id="ARBA00047512"/>
    </source>
</evidence>
<evidence type="ECO:0000256" key="6">
    <source>
        <dbReference type="ARBA" id="ARBA00023180"/>
    </source>
</evidence>
<dbReference type="GO" id="GO:0006071">
    <property type="term" value="P:glycerol metabolic process"/>
    <property type="evidence" value="ECO:0007669"/>
    <property type="project" value="UniProtKB-KW"/>
</dbReference>
<keyword evidence="5" id="KW-0378">Hydrolase</keyword>
<comment type="similarity">
    <text evidence="1">Belongs to the glycerophosphoryl diester phosphodiesterase family.</text>
</comment>
<dbReference type="SUPFAM" id="SSF51695">
    <property type="entry name" value="PLC-like phosphodiesterases"/>
    <property type="match status" value="2"/>
</dbReference>